<dbReference type="Proteomes" id="UP000593892">
    <property type="component" value="Chromosome"/>
</dbReference>
<feature type="domain" description="ABC3 transporter permease C-terminal" evidence="8">
    <location>
        <begin position="360"/>
        <end position="477"/>
    </location>
</feature>
<evidence type="ECO:0000256" key="5">
    <source>
        <dbReference type="ARBA" id="ARBA00023136"/>
    </source>
</evidence>
<dbReference type="InterPro" id="IPR025857">
    <property type="entry name" value="MacB_PCD"/>
</dbReference>
<proteinExistence type="inferred from homology"/>
<evidence type="ECO:0000256" key="2">
    <source>
        <dbReference type="ARBA" id="ARBA00022475"/>
    </source>
</evidence>
<keyword evidence="2" id="KW-1003">Cell membrane</keyword>
<feature type="transmembrane region" description="Helical" evidence="7">
    <location>
        <begin position="843"/>
        <end position="862"/>
    </location>
</feature>
<keyword evidence="11" id="KW-1185">Reference proteome</keyword>
<feature type="transmembrane region" description="Helical" evidence="7">
    <location>
        <begin position="406"/>
        <end position="424"/>
    </location>
</feature>
<evidence type="ECO:0000313" key="11">
    <source>
        <dbReference type="Proteomes" id="UP000593892"/>
    </source>
</evidence>
<dbReference type="GO" id="GO:0005886">
    <property type="term" value="C:plasma membrane"/>
    <property type="evidence" value="ECO:0007669"/>
    <property type="project" value="UniProtKB-SubCell"/>
</dbReference>
<evidence type="ECO:0000256" key="6">
    <source>
        <dbReference type="ARBA" id="ARBA00038076"/>
    </source>
</evidence>
<evidence type="ECO:0000256" key="1">
    <source>
        <dbReference type="ARBA" id="ARBA00004651"/>
    </source>
</evidence>
<feature type="domain" description="MacB-like periplasmic core" evidence="9">
    <location>
        <begin position="577"/>
        <end position="721"/>
    </location>
</feature>
<feature type="transmembrane region" description="Helical" evidence="7">
    <location>
        <begin position="811"/>
        <end position="831"/>
    </location>
</feature>
<dbReference type="NCBIfam" id="TIGR03434">
    <property type="entry name" value="ADOP"/>
    <property type="match status" value="1"/>
</dbReference>
<dbReference type="AlphaFoldDB" id="A0A7S7NN72"/>
<gene>
    <name evidence="10" type="ORF">IRI77_28590</name>
</gene>
<dbReference type="GO" id="GO:0022857">
    <property type="term" value="F:transmembrane transporter activity"/>
    <property type="evidence" value="ECO:0007669"/>
    <property type="project" value="TreeGrafter"/>
</dbReference>
<evidence type="ECO:0000256" key="3">
    <source>
        <dbReference type="ARBA" id="ARBA00022692"/>
    </source>
</evidence>
<feature type="domain" description="MacB-like periplasmic core" evidence="9">
    <location>
        <begin position="99"/>
        <end position="315"/>
    </location>
</feature>
<keyword evidence="4 7" id="KW-1133">Transmembrane helix</keyword>
<evidence type="ECO:0000259" key="9">
    <source>
        <dbReference type="Pfam" id="PF12704"/>
    </source>
</evidence>
<feature type="transmembrane region" description="Helical" evidence="7">
    <location>
        <begin position="97"/>
        <end position="120"/>
    </location>
</feature>
<sequence length="879" mass="95209">MTPDLLRALLFRVGRLVRRNRVDSEIDDELQFHLDALTEENLARGMTEEEARQAAVRAIGGTTRTKEEYRDGMTFPVIESIVRDAWYGLRALRRAPAFTLTAIAVLGLGIGLNVGLVSIVRALCYRPLPLPGAERIAGITRGHRVLPYRLYDALREQGKEHIDVAAYDPYATVQVGSTAQSSGGKARAALVSDNFFRVLNTRPPRGSVFQPGAVEPAAFAVLSHRMAARYFGPEANPVGATIRLNQQLFTVMGVMPAEFQGPDLMLPDLWIRLSDEGLLRPGYDIRKDQDNRRLILVGRLAPGVTRRQVQEELSAIAARVPERRPDEAEVFPIELRPAVLFPLNAEMLPFLFLLMAPTGMVLLIACANLANLLLARASRRGKEMATRVALGAGRGRLIRQLMTESVVLALMGGLAGTLVAAQLLQSASRFLGQQAAAMGLVLPALQLDAGVWVFMLGISLVSAVACGITPALNATRLDLAAAVRQEGGGAQGSRLRNALMAAQVAVCTVLLCAAGLMIRSFQQSLATDPGFKTERVVTVHYDLASAGYTSAQATAFQRRVAMRLRSSRSVRSMALASSPPLSDRPTISILVPGEPQGDRRASSPYNQVSPEFFRLFGIAITAGRSFTEAEIAEGAPVAVVSQATARRLWPGEPPIGQRFRVQNDTPQPWREVVGVAEDTRSVWLSRVDENYVYLPFDPSKLELSALLVQLDGDTPAARTELTDTFRAIDPELPVSIESMGEVLNRWRLLPLAGSALAMCLGVMALSLAGVGLYGVMTYLVGQRRREFGIRVALGASKRIILAMVFRQGFRIVALGLGIGVLVAAALARLLMGSFYGLSPYDPPAFLFVMCFVGTAALASMYGPATRAAEVDPAAYLREE</sequence>
<keyword evidence="3 7" id="KW-0812">Transmembrane</keyword>
<dbReference type="PANTHER" id="PTHR30572">
    <property type="entry name" value="MEMBRANE COMPONENT OF TRANSPORTER-RELATED"/>
    <property type="match status" value="1"/>
</dbReference>
<name>A0A7S7NN72_PALFE</name>
<keyword evidence="5 7" id="KW-0472">Membrane</keyword>
<feature type="domain" description="ABC3 transporter permease C-terminal" evidence="8">
    <location>
        <begin position="759"/>
        <end position="857"/>
    </location>
</feature>
<comment type="subcellular location">
    <subcellularLocation>
        <location evidence="1">Cell membrane</location>
        <topology evidence="1">Multi-pass membrane protein</topology>
    </subcellularLocation>
</comment>
<dbReference type="Pfam" id="PF12704">
    <property type="entry name" value="MacB_PCD"/>
    <property type="match status" value="2"/>
</dbReference>
<accession>A0A7S7NN72</accession>
<feature type="transmembrane region" description="Helical" evidence="7">
    <location>
        <begin position="449"/>
        <end position="474"/>
    </location>
</feature>
<feature type="transmembrane region" description="Helical" evidence="7">
    <location>
        <begin position="350"/>
        <end position="374"/>
    </location>
</feature>
<feature type="transmembrane region" description="Helical" evidence="7">
    <location>
        <begin position="495"/>
        <end position="518"/>
    </location>
</feature>
<evidence type="ECO:0000256" key="7">
    <source>
        <dbReference type="SAM" id="Phobius"/>
    </source>
</evidence>
<reference evidence="10 11" key="1">
    <citation type="submission" date="2020-10" db="EMBL/GenBank/DDBJ databases">
        <title>Complete genome sequence of Paludibaculum fermentans P105T, a facultatively anaerobic acidobacterium capable of dissimilatory Fe(III) reduction.</title>
        <authorList>
            <person name="Dedysh S.N."/>
            <person name="Beletsky A.V."/>
            <person name="Kulichevskaya I.S."/>
            <person name="Mardanov A.V."/>
            <person name="Ravin N.V."/>
        </authorList>
    </citation>
    <scope>NUCLEOTIDE SEQUENCE [LARGE SCALE GENOMIC DNA]</scope>
    <source>
        <strain evidence="10 11">P105</strain>
    </source>
</reference>
<evidence type="ECO:0000256" key="4">
    <source>
        <dbReference type="ARBA" id="ARBA00022989"/>
    </source>
</evidence>
<dbReference type="PANTHER" id="PTHR30572:SF4">
    <property type="entry name" value="ABC TRANSPORTER PERMEASE YTRF"/>
    <property type="match status" value="1"/>
</dbReference>
<dbReference type="KEGG" id="pfer:IRI77_28590"/>
<comment type="similarity">
    <text evidence="6">Belongs to the ABC-4 integral membrane protein family.</text>
</comment>
<dbReference type="InterPro" id="IPR050250">
    <property type="entry name" value="Macrolide_Exporter_MacB"/>
</dbReference>
<dbReference type="InterPro" id="IPR003838">
    <property type="entry name" value="ABC3_permease_C"/>
</dbReference>
<dbReference type="EMBL" id="CP063849">
    <property type="protein sequence ID" value="QOY86713.1"/>
    <property type="molecule type" value="Genomic_DNA"/>
</dbReference>
<dbReference type="InterPro" id="IPR017800">
    <property type="entry name" value="ADOP"/>
</dbReference>
<protein>
    <submittedName>
        <fullName evidence="10">ABC transporter permease</fullName>
    </submittedName>
</protein>
<evidence type="ECO:0000313" key="10">
    <source>
        <dbReference type="EMBL" id="QOY86713.1"/>
    </source>
</evidence>
<dbReference type="RefSeq" id="WP_194448382.1">
    <property type="nucleotide sequence ID" value="NZ_CP063849.1"/>
</dbReference>
<feature type="transmembrane region" description="Helical" evidence="7">
    <location>
        <begin position="748"/>
        <end position="775"/>
    </location>
</feature>
<evidence type="ECO:0000259" key="8">
    <source>
        <dbReference type="Pfam" id="PF02687"/>
    </source>
</evidence>
<dbReference type="NCBIfam" id="NF038403">
    <property type="entry name" value="perm_prefix_1"/>
    <property type="match status" value="1"/>
</dbReference>
<dbReference type="Pfam" id="PF02687">
    <property type="entry name" value="FtsX"/>
    <property type="match status" value="2"/>
</dbReference>
<organism evidence="10 11">
    <name type="scientific">Paludibaculum fermentans</name>
    <dbReference type="NCBI Taxonomy" id="1473598"/>
    <lineage>
        <taxon>Bacteria</taxon>
        <taxon>Pseudomonadati</taxon>
        <taxon>Acidobacteriota</taxon>
        <taxon>Terriglobia</taxon>
        <taxon>Bryobacterales</taxon>
        <taxon>Bryobacteraceae</taxon>
        <taxon>Paludibaculum</taxon>
    </lineage>
</organism>
<dbReference type="InterPro" id="IPR047928">
    <property type="entry name" value="Perm_prefix_1"/>
</dbReference>